<dbReference type="GO" id="GO:0005524">
    <property type="term" value="F:ATP binding"/>
    <property type="evidence" value="ECO:0007669"/>
    <property type="project" value="UniProtKB-KW"/>
</dbReference>
<keyword evidence="6 8" id="KW-1133">Transmembrane helix</keyword>
<keyword evidence="11" id="KW-0614">Plasmid</keyword>
<keyword evidence="5 11" id="KW-0067">ATP-binding</keyword>
<evidence type="ECO:0000256" key="8">
    <source>
        <dbReference type="SAM" id="Phobius"/>
    </source>
</evidence>
<comment type="subcellular location">
    <subcellularLocation>
        <location evidence="1">Membrane</location>
        <topology evidence="1">Multi-pass membrane protein</topology>
    </subcellularLocation>
</comment>
<dbReference type="InterPro" id="IPR003593">
    <property type="entry name" value="AAA+_ATPase"/>
</dbReference>
<feature type="transmembrane region" description="Helical" evidence="8">
    <location>
        <begin position="436"/>
        <end position="456"/>
    </location>
</feature>
<dbReference type="AlphaFoldDB" id="A0A1Z4KWK4"/>
<evidence type="ECO:0000313" key="12">
    <source>
        <dbReference type="Proteomes" id="UP000217507"/>
    </source>
</evidence>
<dbReference type="InterPro" id="IPR027417">
    <property type="entry name" value="P-loop_NTPase"/>
</dbReference>
<proteinExistence type="predicted"/>
<evidence type="ECO:0000256" key="2">
    <source>
        <dbReference type="ARBA" id="ARBA00022448"/>
    </source>
</evidence>
<gene>
    <name evidence="11" type="ORF">NIES23_61620</name>
</gene>
<accession>A0A1Z4KWK4</accession>
<dbReference type="InterPro" id="IPR008984">
    <property type="entry name" value="SMAD_FHA_dom_sf"/>
</dbReference>
<feature type="transmembrane region" description="Helical" evidence="8">
    <location>
        <begin position="551"/>
        <end position="573"/>
    </location>
</feature>
<dbReference type="GO" id="GO:0016887">
    <property type="term" value="F:ATP hydrolysis activity"/>
    <property type="evidence" value="ECO:0007669"/>
    <property type="project" value="InterPro"/>
</dbReference>
<evidence type="ECO:0000256" key="1">
    <source>
        <dbReference type="ARBA" id="ARBA00004141"/>
    </source>
</evidence>
<dbReference type="InterPro" id="IPR017871">
    <property type="entry name" value="ABC_transporter-like_CS"/>
</dbReference>
<dbReference type="InterPro" id="IPR000253">
    <property type="entry name" value="FHA_dom"/>
</dbReference>
<dbReference type="SUPFAM" id="SSF52540">
    <property type="entry name" value="P-loop containing nucleoside triphosphate hydrolases"/>
    <property type="match status" value="1"/>
</dbReference>
<dbReference type="PROSITE" id="PS50006">
    <property type="entry name" value="FHA_DOMAIN"/>
    <property type="match status" value="1"/>
</dbReference>
<sequence length="738" mass="81823">MEILHLLVHTHPVKEHWVDNDCFTDNKSYVIGSSQACHLAINDKSVDALHAMIALKNHEYYLADLGSVEGTKIGKIRLQPKQGYLLSHQTLLQVGNIIIEVEIIPHLAVPKYQKNTQTQPRKQTQFQPISGLRLDAIDLFKRSSPIFGGTILLHNISLSFLPKEFIVIAGVSGGGKSTLIDALNGQRRAKGKVLVDGVNLYKNYNSFKNRIGYVPQDDIVHLELTVLEALNYAAQLRLPFASANQQQQRVEEVLEQLQLQERKKVPITRLSGGQRKRVSIGVELISSPGLFFLDEATSGLDPGTELQVMSLLRSLSKAGSTVVLITHATKNVAIADLVVFLAKGGRLAYYGPPKMAFKYFQVQDFDAIYQKVETQLSPSEWERYFVMSTYYERFITSRIESPPQKISVPTPIKPLFASQLTVLCQRNLSILLKNKLSLALMLLGAPVLGSLNFVLWKSDLFTTKTGNAGQAISMLFVVVVMAIMSGSLATMPEIAKERPIYRRERSVGLGLAPYIMSKLVVAFVLALYQSAVLLYLMLGAVDVPGADTNTAAMYFTLFLASFGSMVLGLIVSAVAPNQTVAPLIILVLLVFQIVFGGGIQPTENLNTNPNAKAVSELMLSKYSFENLVSLSGMGVDIADDFCWQKSESQRKKLPAALIAKCNCYNKNVFSKCEFPGLGKIKRTSSLNNDLLKANLLIQSILDGYERVFYTDVTQNNWSLIYLIVAMIWILFMILLFRG</sequence>
<dbReference type="InterPro" id="IPR013525">
    <property type="entry name" value="ABC2_TM"/>
</dbReference>
<dbReference type="EMBL" id="AP018219">
    <property type="protein sequence ID" value="BAY73334.1"/>
    <property type="molecule type" value="Genomic_DNA"/>
</dbReference>
<keyword evidence="4" id="KW-0547">Nucleotide-binding</keyword>
<evidence type="ECO:0000256" key="3">
    <source>
        <dbReference type="ARBA" id="ARBA00022692"/>
    </source>
</evidence>
<feature type="transmembrane region" description="Helical" evidence="8">
    <location>
        <begin position="718"/>
        <end position="736"/>
    </location>
</feature>
<dbReference type="Pfam" id="PF00498">
    <property type="entry name" value="FHA"/>
    <property type="match status" value="1"/>
</dbReference>
<evidence type="ECO:0000256" key="5">
    <source>
        <dbReference type="ARBA" id="ARBA00022840"/>
    </source>
</evidence>
<feature type="domain" description="ABC transporter" evidence="10">
    <location>
        <begin position="134"/>
        <end position="369"/>
    </location>
</feature>
<keyword evidence="2" id="KW-0813">Transport</keyword>
<evidence type="ECO:0000259" key="10">
    <source>
        <dbReference type="PROSITE" id="PS50893"/>
    </source>
</evidence>
<evidence type="ECO:0000259" key="9">
    <source>
        <dbReference type="PROSITE" id="PS50006"/>
    </source>
</evidence>
<dbReference type="PANTHER" id="PTHR48041">
    <property type="entry name" value="ABC TRANSPORTER G FAMILY MEMBER 28"/>
    <property type="match status" value="1"/>
</dbReference>
<dbReference type="Pfam" id="PF01061">
    <property type="entry name" value="ABC2_membrane"/>
    <property type="match status" value="1"/>
</dbReference>
<evidence type="ECO:0000256" key="7">
    <source>
        <dbReference type="ARBA" id="ARBA00023136"/>
    </source>
</evidence>
<dbReference type="PROSITE" id="PS00211">
    <property type="entry name" value="ABC_TRANSPORTER_1"/>
    <property type="match status" value="1"/>
</dbReference>
<keyword evidence="3 8" id="KW-0812">Transmembrane</keyword>
<geneLocation type="plasmid" evidence="11">
    <name>plasmid3</name>
</geneLocation>
<organism evidence="11 12">
    <name type="scientific">Trichormus variabilis NIES-23</name>
    <dbReference type="NCBI Taxonomy" id="1973479"/>
    <lineage>
        <taxon>Bacteria</taxon>
        <taxon>Bacillati</taxon>
        <taxon>Cyanobacteriota</taxon>
        <taxon>Cyanophyceae</taxon>
        <taxon>Nostocales</taxon>
        <taxon>Nostocaceae</taxon>
        <taxon>Trichormus</taxon>
    </lineage>
</organism>
<feature type="transmembrane region" description="Helical" evidence="8">
    <location>
        <begin position="580"/>
        <end position="599"/>
    </location>
</feature>
<dbReference type="PANTHER" id="PTHR48041:SF139">
    <property type="entry name" value="PROTEIN SCARLET"/>
    <property type="match status" value="1"/>
</dbReference>
<feature type="transmembrane region" description="Helical" evidence="8">
    <location>
        <begin position="468"/>
        <end position="490"/>
    </location>
</feature>
<dbReference type="Gene3D" id="2.60.200.20">
    <property type="match status" value="1"/>
</dbReference>
<dbReference type="Pfam" id="PF00005">
    <property type="entry name" value="ABC_tran"/>
    <property type="match status" value="1"/>
</dbReference>
<dbReference type="Proteomes" id="UP000217507">
    <property type="component" value="Plasmid Plasmid3 dna"/>
</dbReference>
<feature type="domain" description="FHA" evidence="9">
    <location>
        <begin position="29"/>
        <end position="78"/>
    </location>
</feature>
<dbReference type="SUPFAM" id="SSF49879">
    <property type="entry name" value="SMAD/FHA domain"/>
    <property type="match status" value="1"/>
</dbReference>
<dbReference type="GO" id="GO:0016020">
    <property type="term" value="C:membrane"/>
    <property type="evidence" value="ECO:0007669"/>
    <property type="project" value="UniProtKB-SubCell"/>
</dbReference>
<evidence type="ECO:0000256" key="6">
    <source>
        <dbReference type="ARBA" id="ARBA00022989"/>
    </source>
</evidence>
<dbReference type="InterPro" id="IPR050352">
    <property type="entry name" value="ABCG_transporters"/>
</dbReference>
<protein>
    <submittedName>
        <fullName evidence="11">ABC transporter ATP-binding protein</fullName>
    </submittedName>
</protein>
<dbReference type="PROSITE" id="PS50893">
    <property type="entry name" value="ABC_TRANSPORTER_2"/>
    <property type="match status" value="1"/>
</dbReference>
<dbReference type="InterPro" id="IPR003439">
    <property type="entry name" value="ABC_transporter-like_ATP-bd"/>
</dbReference>
<keyword evidence="7 8" id="KW-0472">Membrane</keyword>
<feature type="transmembrane region" description="Helical" evidence="8">
    <location>
        <begin position="511"/>
        <end position="531"/>
    </location>
</feature>
<evidence type="ECO:0000256" key="4">
    <source>
        <dbReference type="ARBA" id="ARBA00022741"/>
    </source>
</evidence>
<dbReference type="SMART" id="SM00382">
    <property type="entry name" value="AAA"/>
    <property type="match status" value="1"/>
</dbReference>
<reference evidence="11 12" key="1">
    <citation type="submission" date="2017-06" db="EMBL/GenBank/DDBJ databases">
        <title>Genome sequencing of cyanobaciteial culture collection at National Institute for Environmental Studies (NIES).</title>
        <authorList>
            <person name="Hirose Y."/>
            <person name="Shimura Y."/>
            <person name="Fujisawa T."/>
            <person name="Nakamura Y."/>
            <person name="Kawachi M."/>
        </authorList>
    </citation>
    <scope>NUCLEOTIDE SEQUENCE [LARGE SCALE GENOMIC DNA]</scope>
    <source>
        <strain evidence="11 12">NIES-23</strain>
        <plasmid evidence="12">Plasmid Plasmid3 dna</plasmid>
    </source>
</reference>
<dbReference type="GO" id="GO:0140359">
    <property type="term" value="F:ABC-type transporter activity"/>
    <property type="evidence" value="ECO:0007669"/>
    <property type="project" value="InterPro"/>
</dbReference>
<dbReference type="Gene3D" id="3.40.50.300">
    <property type="entry name" value="P-loop containing nucleotide triphosphate hydrolases"/>
    <property type="match status" value="1"/>
</dbReference>
<name>A0A1Z4KWK4_ANAVA</name>
<evidence type="ECO:0000313" key="11">
    <source>
        <dbReference type="EMBL" id="BAY73334.1"/>
    </source>
</evidence>